<dbReference type="InterPro" id="IPR016651">
    <property type="entry name" value="LCMT1"/>
</dbReference>
<keyword evidence="3 6" id="KW-0489">Methyltransferase</keyword>
<dbReference type="GO" id="GO:0018423">
    <property type="term" value="F:protein C-terminal leucine carboxyl O-methyltransferase activity"/>
    <property type="evidence" value="ECO:0007669"/>
    <property type="project" value="UniProtKB-EC"/>
</dbReference>
<dbReference type="FunCoup" id="C1E2Z6">
    <property type="interactions" value="1908"/>
</dbReference>
<comment type="subcellular location">
    <subcellularLocation>
        <location evidence="6">Cytoplasm</location>
    </subcellularLocation>
    <subcellularLocation>
        <location evidence="6">Membrane</location>
        <topology evidence="6">Peripheral membrane protein</topology>
    </subcellularLocation>
</comment>
<comment type="function">
    <text evidence="6">Involved in brassinosteroid (BR) signaling.</text>
</comment>
<keyword evidence="6" id="KW-0963">Cytoplasm</keyword>
<evidence type="ECO:0000256" key="5">
    <source>
        <dbReference type="ARBA" id="ARBA00022691"/>
    </source>
</evidence>
<keyword evidence="5 6" id="KW-0949">S-adenosyl-L-methionine</keyword>
<dbReference type="PIRSF" id="PIRSF016305">
    <property type="entry name" value="LCM_mtfrase"/>
    <property type="match status" value="1"/>
</dbReference>
<keyword evidence="10" id="KW-1185">Reference proteome</keyword>
<dbReference type="GeneID" id="8242361"/>
<feature type="compositionally biased region" description="Pro residues" evidence="8">
    <location>
        <begin position="1"/>
        <end position="15"/>
    </location>
</feature>
<dbReference type="Proteomes" id="UP000002009">
    <property type="component" value="Chromosome 3"/>
</dbReference>
<dbReference type="EC" id="2.1.1.233" evidence="6"/>
<dbReference type="KEGG" id="mis:MICPUN_79928"/>
<feature type="binding site" evidence="7">
    <location>
        <begin position="186"/>
        <end position="187"/>
    </location>
    <ligand>
        <name>S-adenosyl-L-methionine</name>
        <dbReference type="ChEBI" id="CHEBI:59789"/>
    </ligand>
</feature>
<sequence length="355" mass="39280">MMPPPPDPPDPPPPLRAAHAGAFGDRAGDVAVQDTNDEACASKLSCANAGYIVDEWARHFVKPGPMGRVKKYPPIINRGYYTRVATMRNVIECFLRECVLPGDARDGVLSRITRRQIVQIGAGFDTIYFRLRQKAAAPLTYLELDYAEVVDKKARVINAKPELAGQMMSPSHSYRDDGGYRLVAADLRDVNSLNDAAAKHLDPEVPTLIISECCLAYLERHEAEAVVRWCAEVTSACEASAFVLYDPINPSDAFGRQMVMNVAARGSPLRGILGSVGEQTDRMSRCGFRSAGCVDMNETWDYLTRRNSADVARVVRLEMFDEIEEWRLIQAHYCVAWGVNQLDGGDALLDAIKLK</sequence>
<evidence type="ECO:0000313" key="9">
    <source>
        <dbReference type="EMBL" id="ACO62430.1"/>
    </source>
</evidence>
<organism evidence="9 10">
    <name type="scientific">Micromonas commoda (strain RCC299 / NOUM17 / CCMP2709)</name>
    <name type="common">Picoplanktonic green alga</name>
    <dbReference type="NCBI Taxonomy" id="296587"/>
    <lineage>
        <taxon>Eukaryota</taxon>
        <taxon>Viridiplantae</taxon>
        <taxon>Chlorophyta</taxon>
        <taxon>Mamiellophyceae</taxon>
        <taxon>Mamiellales</taxon>
        <taxon>Mamiellaceae</taxon>
        <taxon>Micromonas</taxon>
    </lineage>
</organism>
<dbReference type="GO" id="GO:0032259">
    <property type="term" value="P:methylation"/>
    <property type="evidence" value="ECO:0007669"/>
    <property type="project" value="UniProtKB-KW"/>
</dbReference>
<gene>
    <name evidence="9" type="ORF">MICPUN_79928</name>
</gene>
<dbReference type="GO" id="GO:0016020">
    <property type="term" value="C:membrane"/>
    <property type="evidence" value="ECO:0007669"/>
    <property type="project" value="UniProtKB-SubCell"/>
</dbReference>
<evidence type="ECO:0000256" key="1">
    <source>
        <dbReference type="ARBA" id="ARBA00000724"/>
    </source>
</evidence>
<evidence type="ECO:0000256" key="2">
    <source>
        <dbReference type="ARBA" id="ARBA00010703"/>
    </source>
</evidence>
<dbReference type="RefSeq" id="XP_002501172.1">
    <property type="nucleotide sequence ID" value="XM_002501126.1"/>
</dbReference>
<dbReference type="InterPro" id="IPR007213">
    <property type="entry name" value="Ppm1/Ppm2/Tcmp"/>
</dbReference>
<dbReference type="PANTHER" id="PTHR13600">
    <property type="entry name" value="LEUCINE CARBOXYL METHYLTRANSFERASE"/>
    <property type="match status" value="1"/>
</dbReference>
<dbReference type="OMA" id="IIYEPIR"/>
<reference evidence="9 10" key="1">
    <citation type="journal article" date="2009" name="Science">
        <title>Green evolution and dynamic adaptations revealed by genomes of the marine picoeukaryotes Micromonas.</title>
        <authorList>
            <person name="Worden A.Z."/>
            <person name="Lee J.H."/>
            <person name="Mock T."/>
            <person name="Rouze P."/>
            <person name="Simmons M.P."/>
            <person name="Aerts A.L."/>
            <person name="Allen A.E."/>
            <person name="Cuvelier M.L."/>
            <person name="Derelle E."/>
            <person name="Everett M.V."/>
            <person name="Foulon E."/>
            <person name="Grimwood J."/>
            <person name="Gundlach H."/>
            <person name="Henrissat B."/>
            <person name="Napoli C."/>
            <person name="McDonald S.M."/>
            <person name="Parker M.S."/>
            <person name="Rombauts S."/>
            <person name="Salamov A."/>
            <person name="Von Dassow P."/>
            <person name="Badger J.H."/>
            <person name="Coutinho P.M."/>
            <person name="Demir E."/>
            <person name="Dubchak I."/>
            <person name="Gentemann C."/>
            <person name="Eikrem W."/>
            <person name="Gready J.E."/>
            <person name="John U."/>
            <person name="Lanier W."/>
            <person name="Lindquist E.A."/>
            <person name="Lucas S."/>
            <person name="Mayer K.F."/>
            <person name="Moreau H."/>
            <person name="Not F."/>
            <person name="Otillar R."/>
            <person name="Panaud O."/>
            <person name="Pangilinan J."/>
            <person name="Paulsen I."/>
            <person name="Piegu B."/>
            <person name="Poliakov A."/>
            <person name="Robbens S."/>
            <person name="Schmutz J."/>
            <person name="Toulza E."/>
            <person name="Wyss T."/>
            <person name="Zelensky A."/>
            <person name="Zhou K."/>
            <person name="Armbrust E.V."/>
            <person name="Bhattacharya D."/>
            <person name="Goodenough U.W."/>
            <person name="Van de Peer Y."/>
            <person name="Grigoriev I.V."/>
        </authorList>
    </citation>
    <scope>NUCLEOTIDE SEQUENCE [LARGE SCALE GENOMIC DNA]</scope>
    <source>
        <strain evidence="10">RCC299 / NOUM17</strain>
    </source>
</reference>
<keyword evidence="4 6" id="KW-0808">Transferase</keyword>
<dbReference type="PANTHER" id="PTHR13600:SF21">
    <property type="entry name" value="LEUCINE CARBOXYL METHYLTRANSFERASE 1"/>
    <property type="match status" value="1"/>
</dbReference>
<dbReference type="AlphaFoldDB" id="C1E2Z6"/>
<feature type="binding site" evidence="7">
    <location>
        <position position="83"/>
    </location>
    <ligand>
        <name>S-adenosyl-L-methionine</name>
        <dbReference type="ChEBI" id="CHEBI:59789"/>
    </ligand>
</feature>
<feature type="region of interest" description="Disordered" evidence="8">
    <location>
        <begin position="1"/>
        <end position="20"/>
    </location>
</feature>
<evidence type="ECO:0000313" key="10">
    <source>
        <dbReference type="Proteomes" id="UP000002009"/>
    </source>
</evidence>
<dbReference type="InParanoid" id="C1E2Z6"/>
<evidence type="ECO:0000256" key="4">
    <source>
        <dbReference type="ARBA" id="ARBA00022679"/>
    </source>
</evidence>
<dbReference type="GO" id="GO:0005737">
    <property type="term" value="C:cytoplasm"/>
    <property type="evidence" value="ECO:0007669"/>
    <property type="project" value="UniProtKB-SubCell"/>
</dbReference>
<protein>
    <recommendedName>
        <fullName evidence="6">Leucine carboxyl methyltransferase 1 homolog</fullName>
        <ecNumber evidence="6">2.1.1.233</ecNumber>
    </recommendedName>
</protein>
<comment type="catalytic activity">
    <reaction evidence="1 6">
        <text>[phosphatase 2A protein]-C-terminal L-leucine + S-adenosyl-L-methionine = [phosphatase 2A protein]-C-terminal L-leucine methyl ester + S-adenosyl-L-homocysteine</text>
        <dbReference type="Rhea" id="RHEA:48544"/>
        <dbReference type="Rhea" id="RHEA-COMP:12134"/>
        <dbReference type="Rhea" id="RHEA-COMP:12135"/>
        <dbReference type="ChEBI" id="CHEBI:57856"/>
        <dbReference type="ChEBI" id="CHEBI:59789"/>
        <dbReference type="ChEBI" id="CHEBI:90516"/>
        <dbReference type="ChEBI" id="CHEBI:90517"/>
        <dbReference type="EC" id="2.1.1.233"/>
    </reaction>
</comment>
<proteinExistence type="inferred from homology"/>
<keyword evidence="6" id="KW-0472">Membrane</keyword>
<evidence type="ECO:0000256" key="3">
    <source>
        <dbReference type="ARBA" id="ARBA00022603"/>
    </source>
</evidence>
<evidence type="ECO:0000256" key="7">
    <source>
        <dbReference type="PIRSR" id="PIRSR016305-1"/>
    </source>
</evidence>
<dbReference type="Pfam" id="PF04072">
    <property type="entry name" value="LCM"/>
    <property type="match status" value="1"/>
</dbReference>
<name>C1E2Z6_MICCC</name>
<dbReference type="Gene3D" id="3.40.50.150">
    <property type="entry name" value="Vaccinia Virus protein VP39"/>
    <property type="match status" value="1"/>
</dbReference>
<dbReference type="InterPro" id="IPR029063">
    <property type="entry name" value="SAM-dependent_MTases_sf"/>
</dbReference>
<dbReference type="SUPFAM" id="SSF53335">
    <property type="entry name" value="S-adenosyl-L-methionine-dependent methyltransferases"/>
    <property type="match status" value="1"/>
</dbReference>
<comment type="similarity">
    <text evidence="2 6">Belongs to the methyltransferase superfamily. LCMT family.</text>
</comment>
<feature type="binding site" evidence="7">
    <location>
        <position position="212"/>
    </location>
    <ligand>
        <name>S-adenosyl-L-methionine</name>
        <dbReference type="ChEBI" id="CHEBI:59789"/>
    </ligand>
</feature>
<feature type="binding site" evidence="7">
    <location>
        <position position="121"/>
    </location>
    <ligand>
        <name>S-adenosyl-L-methionine</name>
        <dbReference type="ChEBI" id="CHEBI:59789"/>
    </ligand>
</feature>
<evidence type="ECO:0000256" key="6">
    <source>
        <dbReference type="PIRNR" id="PIRNR016305"/>
    </source>
</evidence>
<dbReference type="OrthoDB" id="497137at2759"/>
<accession>C1E2Z6</accession>
<dbReference type="STRING" id="296587.C1E2Z6"/>
<dbReference type="eggNOG" id="KOG2918">
    <property type="taxonomic scope" value="Eukaryota"/>
</dbReference>
<dbReference type="EMBL" id="CP001324">
    <property type="protein sequence ID" value="ACO62430.1"/>
    <property type="molecule type" value="Genomic_DNA"/>
</dbReference>
<evidence type="ECO:0000256" key="8">
    <source>
        <dbReference type="SAM" id="MobiDB-lite"/>
    </source>
</evidence>